<evidence type="ECO:0000313" key="3">
    <source>
        <dbReference type="Proteomes" id="UP000233551"/>
    </source>
</evidence>
<accession>A0A2I0KFJ9</accession>
<dbReference type="Proteomes" id="UP000233551">
    <property type="component" value="Unassembled WGS sequence"/>
</dbReference>
<comment type="caution">
    <text evidence="2">The sequence shown here is derived from an EMBL/GenBank/DDBJ whole genome shotgun (WGS) entry which is preliminary data.</text>
</comment>
<sequence length="144" mass="16458">MATGKAQSGYLGNKQATKPRNSKSRHCGTIHRRIVGALEGIQYRTQNPSWYQNDQWRLRAHFGSPLLKPRHPRAFIDTFLTGLPGRLIQEQMNDTRKQACTHPRVTKTMEQDSGYVLEPILVSRVDPDPKKGPPFAQKHSQRPF</sequence>
<proteinExistence type="predicted"/>
<organism evidence="2 3">
    <name type="scientific">Punica granatum</name>
    <name type="common">Pomegranate</name>
    <dbReference type="NCBI Taxonomy" id="22663"/>
    <lineage>
        <taxon>Eukaryota</taxon>
        <taxon>Viridiplantae</taxon>
        <taxon>Streptophyta</taxon>
        <taxon>Embryophyta</taxon>
        <taxon>Tracheophyta</taxon>
        <taxon>Spermatophyta</taxon>
        <taxon>Magnoliopsida</taxon>
        <taxon>eudicotyledons</taxon>
        <taxon>Gunneridae</taxon>
        <taxon>Pentapetalae</taxon>
        <taxon>rosids</taxon>
        <taxon>malvids</taxon>
        <taxon>Myrtales</taxon>
        <taxon>Lythraceae</taxon>
        <taxon>Punica</taxon>
    </lineage>
</organism>
<reference evidence="2 3" key="1">
    <citation type="submission" date="2017-11" db="EMBL/GenBank/DDBJ databases">
        <title>De-novo sequencing of pomegranate (Punica granatum L.) genome.</title>
        <authorList>
            <person name="Akparov Z."/>
            <person name="Amiraslanov A."/>
            <person name="Hajiyeva S."/>
            <person name="Abbasov M."/>
            <person name="Kaur K."/>
            <person name="Hamwieh A."/>
            <person name="Solovyev V."/>
            <person name="Salamov A."/>
            <person name="Braich B."/>
            <person name="Kosarev P."/>
            <person name="Mahmoud A."/>
            <person name="Hajiyev E."/>
            <person name="Babayeva S."/>
            <person name="Izzatullayeva V."/>
            <person name="Mammadov A."/>
            <person name="Mammadov A."/>
            <person name="Sharifova S."/>
            <person name="Ojaghi J."/>
            <person name="Eynullazada K."/>
            <person name="Bayramov B."/>
            <person name="Abdulazimova A."/>
            <person name="Shahmuradov I."/>
        </authorList>
    </citation>
    <scope>NUCLEOTIDE SEQUENCE [LARGE SCALE GENOMIC DNA]</scope>
    <source>
        <strain evidence="3">cv. AG2017</strain>
        <tissue evidence="2">Leaf</tissue>
    </source>
</reference>
<name>A0A2I0KFJ9_PUNGR</name>
<gene>
    <name evidence="2" type="ORF">CRG98_012618</name>
</gene>
<dbReference type="AlphaFoldDB" id="A0A2I0KFJ9"/>
<protein>
    <submittedName>
        <fullName evidence="2">Uncharacterized protein</fullName>
    </submittedName>
</protein>
<evidence type="ECO:0000256" key="1">
    <source>
        <dbReference type="SAM" id="MobiDB-lite"/>
    </source>
</evidence>
<feature type="region of interest" description="Disordered" evidence="1">
    <location>
        <begin position="1"/>
        <end position="26"/>
    </location>
</feature>
<dbReference type="EMBL" id="PGOL01000650">
    <property type="protein sequence ID" value="PKI66953.1"/>
    <property type="molecule type" value="Genomic_DNA"/>
</dbReference>
<feature type="region of interest" description="Disordered" evidence="1">
    <location>
        <begin position="124"/>
        <end position="144"/>
    </location>
</feature>
<evidence type="ECO:0000313" key="2">
    <source>
        <dbReference type="EMBL" id="PKI66953.1"/>
    </source>
</evidence>
<keyword evidence="3" id="KW-1185">Reference proteome</keyword>